<keyword evidence="1" id="KW-1185">Reference proteome</keyword>
<protein>
    <submittedName>
        <fullName evidence="2">Uncharacterized protein</fullName>
    </submittedName>
</protein>
<evidence type="ECO:0000313" key="1">
    <source>
        <dbReference type="Proteomes" id="UP000887565"/>
    </source>
</evidence>
<accession>A0A915JE54</accession>
<dbReference type="Proteomes" id="UP000887565">
    <property type="component" value="Unplaced"/>
</dbReference>
<name>A0A915JE54_ROMCU</name>
<evidence type="ECO:0000313" key="2">
    <source>
        <dbReference type="WBParaSite" id="nRc.2.0.1.t24085-RA"/>
    </source>
</evidence>
<dbReference type="WBParaSite" id="nRc.2.0.1.t24085-RA">
    <property type="protein sequence ID" value="nRc.2.0.1.t24085-RA"/>
    <property type="gene ID" value="nRc.2.0.1.g24085"/>
</dbReference>
<proteinExistence type="predicted"/>
<reference evidence="2" key="1">
    <citation type="submission" date="2022-11" db="UniProtKB">
        <authorList>
            <consortium name="WormBaseParasite"/>
        </authorList>
    </citation>
    <scope>IDENTIFICATION</scope>
</reference>
<dbReference type="AlphaFoldDB" id="A0A915JE54"/>
<organism evidence="1 2">
    <name type="scientific">Romanomermis culicivorax</name>
    <name type="common">Nematode worm</name>
    <dbReference type="NCBI Taxonomy" id="13658"/>
    <lineage>
        <taxon>Eukaryota</taxon>
        <taxon>Metazoa</taxon>
        <taxon>Ecdysozoa</taxon>
        <taxon>Nematoda</taxon>
        <taxon>Enoplea</taxon>
        <taxon>Dorylaimia</taxon>
        <taxon>Mermithida</taxon>
        <taxon>Mermithoidea</taxon>
        <taxon>Mermithidae</taxon>
        <taxon>Romanomermis</taxon>
    </lineage>
</organism>
<sequence>MFESVLGFGMEILNFVGYATAMVAATCTDGNWGKWRANIHKVVNQIRAVGASIRICRLGNRTPQQLRLKIDVARDNIIWKSCDLVEN</sequence>